<feature type="coiled-coil region" evidence="2">
    <location>
        <begin position="61"/>
        <end position="127"/>
    </location>
</feature>
<keyword evidence="1 2" id="KW-0175">Coiled coil</keyword>
<evidence type="ECO:0000259" key="4">
    <source>
        <dbReference type="Pfam" id="PF21773"/>
    </source>
</evidence>
<evidence type="ECO:0000256" key="3">
    <source>
        <dbReference type="SAM" id="MobiDB-lite"/>
    </source>
</evidence>
<reference evidence="5" key="1">
    <citation type="submission" date="2021-01" db="EMBL/GenBank/DDBJ databases">
        <authorList>
            <person name="Corre E."/>
            <person name="Pelletier E."/>
            <person name="Niang G."/>
            <person name="Scheremetjew M."/>
            <person name="Finn R."/>
            <person name="Kale V."/>
            <person name="Holt S."/>
            <person name="Cochrane G."/>
            <person name="Meng A."/>
            <person name="Brown T."/>
            <person name="Cohen L."/>
        </authorList>
    </citation>
    <scope>NUCLEOTIDE SEQUENCE</scope>
    <source>
        <strain evidence="5">CCMP 2712</strain>
    </source>
</reference>
<protein>
    <recommendedName>
        <fullName evidence="4">ODAD1 central coiled coil region domain-containing protein</fullName>
    </recommendedName>
</protein>
<evidence type="ECO:0000256" key="2">
    <source>
        <dbReference type="SAM" id="Coils"/>
    </source>
</evidence>
<feature type="compositionally biased region" description="Polar residues" evidence="3">
    <location>
        <begin position="25"/>
        <end position="38"/>
    </location>
</feature>
<feature type="region of interest" description="Disordered" evidence="3">
    <location>
        <begin position="586"/>
        <end position="619"/>
    </location>
</feature>
<feature type="region of interest" description="Disordered" evidence="3">
    <location>
        <begin position="1"/>
        <end position="53"/>
    </location>
</feature>
<accession>A0A7S4U669</accession>
<dbReference type="InterPro" id="IPR049258">
    <property type="entry name" value="ODAD1_CC"/>
</dbReference>
<evidence type="ECO:0000313" key="5">
    <source>
        <dbReference type="EMBL" id="CAE2322299.1"/>
    </source>
</evidence>
<dbReference type="AlphaFoldDB" id="A0A7S4U669"/>
<name>A0A7S4U669_GUITH</name>
<dbReference type="PANTHER" id="PTHR21694">
    <property type="entry name" value="COILED-COIL DOMAIN-CONTAINING PROTEIN 63"/>
    <property type="match status" value="1"/>
</dbReference>
<dbReference type="InterPro" id="IPR051876">
    <property type="entry name" value="ODA-DC/CCD"/>
</dbReference>
<proteinExistence type="predicted"/>
<feature type="compositionally biased region" description="Basic and acidic residues" evidence="3">
    <location>
        <begin position="14"/>
        <end position="24"/>
    </location>
</feature>
<feature type="domain" description="ODAD1 central coiled coil region" evidence="4">
    <location>
        <begin position="159"/>
        <end position="449"/>
    </location>
</feature>
<dbReference type="PANTHER" id="PTHR21694:SF18">
    <property type="entry name" value="COILED-COIL DOMAIN-CONTAINING PROTEIN 63"/>
    <property type="match status" value="1"/>
</dbReference>
<feature type="coiled-coil region" evidence="2">
    <location>
        <begin position="176"/>
        <end position="210"/>
    </location>
</feature>
<evidence type="ECO:0000256" key="1">
    <source>
        <dbReference type="ARBA" id="ARBA00023054"/>
    </source>
</evidence>
<sequence length="641" mass="73238">MADASVSQTPGPPAEREEIVRNENRTSNNAQSSEQHQTVAKPVKTEQGPQDEFTKSTFTSAQKLLREQRSLLAKFRQENQELRDKITELSTAGFDEDQNSIGSLALVAKLAEEAETFSAKIEVEKRKIGEHDKKLKDCYELIEEKRDFLARTETDTHMRKQVQRLNDNLELVSRKYASEITENKKARSNINELRRERKRFKQIMSRTKARLAIVEKQIQEIIGESQAFLVERAEYASKIEELQHNADTGHREFLSQCRELKQVIRAFDLIEDNLNKGEPSPPYQLGSMTAEQEEDLRRKVVKGKWQLAKEKAMTDLLKEQAQSFEEAFEKLQSATGYAKIEDFVTQFIQYEELNFHRFQYLHSLNMDIEKLEDEIEGLNLEATQTEMQFQGKNDHWKQLRDDAIAKVEKLEEQEREIEEKIDRSQTLLEQLMLASRSICRRVNISDKELHENGIEDNADPITVMISLLGKVESRAVQLLKFTPHLHTHKDSAHRHHFLSESTDNNEHDEKETAAGTMDGAPVHLRPRAPSVRENDAFDDEDEPINSQTLRQKLTGMEDELLRAALENADEYRADAPKDVLKMRNMKGAGPRGGNLANSPGSFKRLTSHPPMPALNVSNITATGSAGTLSLSSTHTSPLSKR</sequence>
<feature type="coiled-coil region" evidence="2">
    <location>
        <begin position="361"/>
        <end position="434"/>
    </location>
</feature>
<organism evidence="5">
    <name type="scientific">Guillardia theta</name>
    <name type="common">Cryptophyte</name>
    <name type="synonym">Cryptomonas phi</name>
    <dbReference type="NCBI Taxonomy" id="55529"/>
    <lineage>
        <taxon>Eukaryota</taxon>
        <taxon>Cryptophyceae</taxon>
        <taxon>Pyrenomonadales</taxon>
        <taxon>Geminigeraceae</taxon>
        <taxon>Guillardia</taxon>
    </lineage>
</organism>
<dbReference type="EMBL" id="HBKN01035966">
    <property type="protein sequence ID" value="CAE2322299.1"/>
    <property type="molecule type" value="Transcribed_RNA"/>
</dbReference>
<gene>
    <name evidence="5" type="ORF">GTHE00462_LOCUS28075</name>
</gene>
<dbReference type="Pfam" id="PF21773">
    <property type="entry name" value="ODAD1_CC"/>
    <property type="match status" value="1"/>
</dbReference>